<protein>
    <submittedName>
        <fullName evidence="2">Uncharacterized protein</fullName>
    </submittedName>
</protein>
<evidence type="ECO:0000256" key="1">
    <source>
        <dbReference type="SAM" id="Phobius"/>
    </source>
</evidence>
<feature type="transmembrane region" description="Helical" evidence="1">
    <location>
        <begin position="32"/>
        <end position="53"/>
    </location>
</feature>
<dbReference type="EMBL" id="CM004394">
    <property type="protein sequence ID" value="OAY43511.1"/>
    <property type="molecule type" value="Genomic_DNA"/>
</dbReference>
<feature type="transmembrane region" description="Helical" evidence="1">
    <location>
        <begin position="86"/>
        <end position="105"/>
    </location>
</feature>
<sequence>MKEILETVTRLLRSQQLSPNFSVILFHGRHRLLPLLLIIPSPFFILLISHKYVKFLFSSSVSPKIKGKKRVNLSVFSWMYLNMKKLLARNFSKIFLVVAVIALIISSVEAKGRGGVGGRGRSSFAAGTGGGMVRGSRGKGSGSAAVSWGAASKFGFIHNSKRRTLKLMLGLSEMVGGKKTA</sequence>
<keyword evidence="1" id="KW-1133">Transmembrane helix</keyword>
<proteinExistence type="predicted"/>
<accession>A0A2C9VEF5</accession>
<name>A0A2C9VEF5_MANES</name>
<evidence type="ECO:0000313" key="2">
    <source>
        <dbReference type="EMBL" id="OAY43511.1"/>
    </source>
</evidence>
<gene>
    <name evidence="2" type="ORF">MANES_08G075700</name>
</gene>
<dbReference type="AlphaFoldDB" id="A0A2C9VEF5"/>
<keyword evidence="1" id="KW-0472">Membrane</keyword>
<keyword evidence="1" id="KW-0812">Transmembrane</keyword>
<reference evidence="2" key="1">
    <citation type="submission" date="2016-02" db="EMBL/GenBank/DDBJ databases">
        <title>WGS assembly of Manihot esculenta.</title>
        <authorList>
            <person name="Bredeson J.V."/>
            <person name="Prochnik S.E."/>
            <person name="Lyons J.B."/>
            <person name="Schmutz J."/>
            <person name="Grimwood J."/>
            <person name="Vrebalov J."/>
            <person name="Bart R.S."/>
            <person name="Amuge T."/>
            <person name="Ferguson M.E."/>
            <person name="Green R."/>
            <person name="Putnam N."/>
            <person name="Stites J."/>
            <person name="Rounsley S."/>
            <person name="Rokhsar D.S."/>
        </authorList>
    </citation>
    <scope>NUCLEOTIDE SEQUENCE [LARGE SCALE GENOMIC DNA]</scope>
    <source>
        <tissue evidence="2">Leaf</tissue>
    </source>
</reference>
<organism evidence="2">
    <name type="scientific">Manihot esculenta</name>
    <name type="common">Cassava</name>
    <name type="synonym">Jatropha manihot</name>
    <dbReference type="NCBI Taxonomy" id="3983"/>
    <lineage>
        <taxon>Eukaryota</taxon>
        <taxon>Viridiplantae</taxon>
        <taxon>Streptophyta</taxon>
        <taxon>Embryophyta</taxon>
        <taxon>Tracheophyta</taxon>
        <taxon>Spermatophyta</taxon>
        <taxon>Magnoliopsida</taxon>
        <taxon>eudicotyledons</taxon>
        <taxon>Gunneridae</taxon>
        <taxon>Pentapetalae</taxon>
        <taxon>rosids</taxon>
        <taxon>fabids</taxon>
        <taxon>Malpighiales</taxon>
        <taxon>Euphorbiaceae</taxon>
        <taxon>Crotonoideae</taxon>
        <taxon>Manihoteae</taxon>
        <taxon>Manihot</taxon>
    </lineage>
</organism>